<evidence type="ECO:0000313" key="4">
    <source>
        <dbReference type="Proteomes" id="UP001209878"/>
    </source>
</evidence>
<accession>A0AAD9JYP3</accession>
<dbReference type="InterPro" id="IPR002557">
    <property type="entry name" value="Chitin-bd_dom"/>
</dbReference>
<dbReference type="EMBL" id="JAODUO010001567">
    <property type="protein sequence ID" value="KAK2161671.1"/>
    <property type="molecule type" value="Genomic_DNA"/>
</dbReference>
<dbReference type="PROSITE" id="PS51257">
    <property type="entry name" value="PROKAR_LIPOPROTEIN"/>
    <property type="match status" value="1"/>
</dbReference>
<proteinExistence type="predicted"/>
<evidence type="ECO:0000256" key="1">
    <source>
        <dbReference type="SAM" id="SignalP"/>
    </source>
</evidence>
<feature type="signal peptide" evidence="1">
    <location>
        <begin position="1"/>
        <end position="20"/>
    </location>
</feature>
<reference evidence="3" key="1">
    <citation type="journal article" date="2023" name="Mol. Biol. Evol.">
        <title>Third-Generation Sequencing Reveals the Adaptive Role of the Epigenome in Three Deep-Sea Polychaetes.</title>
        <authorList>
            <person name="Perez M."/>
            <person name="Aroh O."/>
            <person name="Sun Y."/>
            <person name="Lan Y."/>
            <person name="Juniper S.K."/>
            <person name="Young C.R."/>
            <person name="Angers B."/>
            <person name="Qian P.Y."/>
        </authorList>
    </citation>
    <scope>NUCLEOTIDE SEQUENCE</scope>
    <source>
        <strain evidence="3">R07B-5</strain>
    </source>
</reference>
<feature type="domain" description="Chitin-binding type-2" evidence="2">
    <location>
        <begin position="28"/>
        <end position="72"/>
    </location>
</feature>
<dbReference type="Pfam" id="PF01607">
    <property type="entry name" value="CBM_14"/>
    <property type="match status" value="1"/>
</dbReference>
<dbReference type="InterPro" id="IPR036508">
    <property type="entry name" value="Chitin-bd_dom_sf"/>
</dbReference>
<feature type="chain" id="PRO_5042039695" description="Chitin-binding type-2 domain-containing protein" evidence="1">
    <location>
        <begin position="21"/>
        <end position="152"/>
    </location>
</feature>
<dbReference type="Proteomes" id="UP001209878">
    <property type="component" value="Unassembled WGS sequence"/>
</dbReference>
<gene>
    <name evidence="3" type="ORF">NP493_1567g00013</name>
</gene>
<evidence type="ECO:0000259" key="2">
    <source>
        <dbReference type="Pfam" id="PF01607"/>
    </source>
</evidence>
<dbReference type="AlphaFoldDB" id="A0AAD9JYP3"/>
<comment type="caution">
    <text evidence="3">The sequence shown here is derived from an EMBL/GenBank/DDBJ whole genome shotgun (WGS) entry which is preliminary data.</text>
</comment>
<keyword evidence="4" id="KW-1185">Reference proteome</keyword>
<protein>
    <recommendedName>
        <fullName evidence="2">Chitin-binding type-2 domain-containing protein</fullName>
    </recommendedName>
</protein>
<sequence>MTKLVVALALFAAIVACVTAHGCRPNCGVPDGDYANGCTYDCRNYVSCRDGRAYFRRCRSGCFFDSERRACIEGCPTGLRGIIDCYDRPDGHWQHCCYCDLYASCANGGMFFHRRCEVGGTVWDDKEHKCLGKSCTCRRENRWCLLDTIMKP</sequence>
<dbReference type="GO" id="GO:0008061">
    <property type="term" value="F:chitin binding"/>
    <property type="evidence" value="ECO:0007669"/>
    <property type="project" value="InterPro"/>
</dbReference>
<organism evidence="3 4">
    <name type="scientific">Ridgeia piscesae</name>
    <name type="common">Tubeworm</name>
    <dbReference type="NCBI Taxonomy" id="27915"/>
    <lineage>
        <taxon>Eukaryota</taxon>
        <taxon>Metazoa</taxon>
        <taxon>Spiralia</taxon>
        <taxon>Lophotrochozoa</taxon>
        <taxon>Annelida</taxon>
        <taxon>Polychaeta</taxon>
        <taxon>Sedentaria</taxon>
        <taxon>Canalipalpata</taxon>
        <taxon>Sabellida</taxon>
        <taxon>Siboglinidae</taxon>
        <taxon>Ridgeia</taxon>
    </lineage>
</organism>
<dbReference type="GO" id="GO:0005576">
    <property type="term" value="C:extracellular region"/>
    <property type="evidence" value="ECO:0007669"/>
    <property type="project" value="InterPro"/>
</dbReference>
<dbReference type="SUPFAM" id="SSF57625">
    <property type="entry name" value="Invertebrate chitin-binding proteins"/>
    <property type="match status" value="1"/>
</dbReference>
<keyword evidence="1" id="KW-0732">Signal</keyword>
<name>A0AAD9JYP3_RIDPI</name>
<evidence type="ECO:0000313" key="3">
    <source>
        <dbReference type="EMBL" id="KAK2161671.1"/>
    </source>
</evidence>